<dbReference type="CDD" id="cd06465">
    <property type="entry name" value="p23_hB-ind1_like"/>
    <property type="match status" value="1"/>
</dbReference>
<keyword evidence="12 16" id="KW-0472">Membrane</keyword>
<evidence type="ECO:0000256" key="12">
    <source>
        <dbReference type="ARBA" id="ARBA00023136"/>
    </source>
</evidence>
<evidence type="ECO:0000313" key="19">
    <source>
        <dbReference type="Proteomes" id="UP000828390"/>
    </source>
</evidence>
<evidence type="ECO:0000256" key="15">
    <source>
        <dbReference type="ARBA" id="ARBA00025733"/>
    </source>
</evidence>
<dbReference type="Pfam" id="PF04387">
    <property type="entry name" value="PTPLA"/>
    <property type="match status" value="1"/>
</dbReference>
<reference evidence="18" key="2">
    <citation type="submission" date="2020-11" db="EMBL/GenBank/DDBJ databases">
        <authorList>
            <person name="McCartney M.A."/>
            <person name="Auch B."/>
            <person name="Kono T."/>
            <person name="Mallez S."/>
            <person name="Becker A."/>
            <person name="Gohl D.M."/>
            <person name="Silverstein K.A.T."/>
            <person name="Koren S."/>
            <person name="Bechman K.B."/>
            <person name="Herman A."/>
            <person name="Abrahante J.E."/>
            <person name="Garbe J."/>
        </authorList>
    </citation>
    <scope>NUCLEOTIDE SEQUENCE</scope>
    <source>
        <strain evidence="18">Duluth1</strain>
        <tissue evidence="18">Whole animal</tissue>
    </source>
</reference>
<feature type="transmembrane region" description="Helical" evidence="16">
    <location>
        <begin position="249"/>
        <end position="268"/>
    </location>
</feature>
<evidence type="ECO:0000256" key="14">
    <source>
        <dbReference type="ARBA" id="ARBA00023239"/>
    </source>
</evidence>
<comment type="pathway">
    <text evidence="2 16">Lipid metabolism; fatty acid biosynthesis.</text>
</comment>
<sequence length="368" mass="42247">MADVLKPFVYWGQKEDSISLKVDLRDVKVDKADITEDKLTASFTGVGAHGNKQYEFDLEFYLPIDKWSCKQRTTARGVEFSIKKQGAEAWPRLTKSQTKLAWLKIDFDKFVYEDDIDSEDERDKMAADEVMRNLEKQLEDEKKGEDLNVSGTYLFTYNMLQFVGFLYITTVLSYNFLKHGAGAKEKAFELVGTQMMFCQATAVLEIIHPLIGLVKTGVVAPVMQVGGRGFILFLLILQDVRLQIAPVVWYLFMTWSAVELVRYPFYMLSSIGKDIKVISWLRYSAWIPLYPLGILFEATVVIMSIPLFEESGMFSVQLPNASNMAFYFPWFLHTYLLILALGGIQMMKHMYILRKKKLGISTPSKKLR</sequence>
<dbReference type="PANTHER" id="PTHR11035:SF35">
    <property type="entry name" value="VERY-LONG-CHAIN (3R)-3-HYDROXYACYL-COA DEHYDRATASE"/>
    <property type="match status" value="1"/>
</dbReference>
<dbReference type="EMBL" id="JAIWYP010000004">
    <property type="protein sequence ID" value="KAH3831120.1"/>
    <property type="molecule type" value="Genomic_DNA"/>
</dbReference>
<evidence type="ECO:0000256" key="1">
    <source>
        <dbReference type="ARBA" id="ARBA00004477"/>
    </source>
</evidence>
<keyword evidence="9 16" id="KW-1133">Transmembrane helix</keyword>
<evidence type="ECO:0000256" key="10">
    <source>
        <dbReference type="ARBA" id="ARBA00023054"/>
    </source>
</evidence>
<evidence type="ECO:0000256" key="13">
    <source>
        <dbReference type="ARBA" id="ARBA00023160"/>
    </source>
</evidence>
<evidence type="ECO:0000256" key="2">
    <source>
        <dbReference type="ARBA" id="ARBA00005194"/>
    </source>
</evidence>
<keyword evidence="10" id="KW-0175">Coiled coil</keyword>
<dbReference type="InterPro" id="IPR008978">
    <property type="entry name" value="HSP20-like_chaperone"/>
</dbReference>
<keyword evidence="6 16" id="KW-0812">Transmembrane</keyword>
<dbReference type="Gene3D" id="2.60.40.790">
    <property type="match status" value="1"/>
</dbReference>
<dbReference type="InterPro" id="IPR007482">
    <property type="entry name" value="Tyr_Pase-like_PTPLA"/>
</dbReference>
<proteinExistence type="inferred from homology"/>
<dbReference type="SUPFAM" id="SSF49764">
    <property type="entry name" value="HSP20-like chaperones"/>
    <property type="match status" value="1"/>
</dbReference>
<dbReference type="PROSITE" id="PS51203">
    <property type="entry name" value="CS"/>
    <property type="match status" value="1"/>
</dbReference>
<evidence type="ECO:0000256" key="9">
    <source>
        <dbReference type="ARBA" id="ARBA00022989"/>
    </source>
</evidence>
<feature type="transmembrane region" description="Helical" evidence="16">
    <location>
        <begin position="289"/>
        <end position="308"/>
    </location>
</feature>
<organism evidence="18 19">
    <name type="scientific">Dreissena polymorpha</name>
    <name type="common">Zebra mussel</name>
    <name type="synonym">Mytilus polymorpha</name>
    <dbReference type="NCBI Taxonomy" id="45954"/>
    <lineage>
        <taxon>Eukaryota</taxon>
        <taxon>Metazoa</taxon>
        <taxon>Spiralia</taxon>
        <taxon>Lophotrochozoa</taxon>
        <taxon>Mollusca</taxon>
        <taxon>Bivalvia</taxon>
        <taxon>Autobranchia</taxon>
        <taxon>Heteroconchia</taxon>
        <taxon>Euheterodonta</taxon>
        <taxon>Imparidentia</taxon>
        <taxon>Neoheterodontei</taxon>
        <taxon>Myida</taxon>
        <taxon>Dreissenoidea</taxon>
        <taxon>Dreissenidae</taxon>
        <taxon>Dreissena</taxon>
    </lineage>
</organism>
<evidence type="ECO:0000313" key="18">
    <source>
        <dbReference type="EMBL" id="KAH3831120.1"/>
    </source>
</evidence>
<protein>
    <recommendedName>
        <fullName evidence="4 16">Very-long-chain (3R)-3-hydroxyacyl-CoA dehydratase</fullName>
        <ecNumber evidence="4 16">4.2.1.134</ecNumber>
    </recommendedName>
</protein>
<dbReference type="GO" id="GO:0030497">
    <property type="term" value="P:fatty acid elongation"/>
    <property type="evidence" value="ECO:0007669"/>
    <property type="project" value="TreeGrafter"/>
</dbReference>
<evidence type="ECO:0000256" key="7">
    <source>
        <dbReference type="ARBA" id="ARBA00022824"/>
    </source>
</evidence>
<feature type="domain" description="CS" evidence="17">
    <location>
        <begin position="4"/>
        <end position="94"/>
    </location>
</feature>
<keyword evidence="7 16" id="KW-0256">Endoplasmic reticulum</keyword>
<comment type="caution">
    <text evidence="18">The sequence shown here is derived from an EMBL/GenBank/DDBJ whole genome shotgun (WGS) entry which is preliminary data.</text>
</comment>
<dbReference type="FunFam" id="2.60.40.790:FF:000013">
    <property type="entry name" value="Very-long-chain (3R)-3-hydroxyacyl-CoA dehydratase"/>
    <property type="match status" value="1"/>
</dbReference>
<name>A0A9D4HBH2_DREPO</name>
<feature type="transmembrane region" description="Helical" evidence="16">
    <location>
        <begin position="159"/>
        <end position="177"/>
    </location>
</feature>
<dbReference type="GO" id="GO:0005789">
    <property type="term" value="C:endoplasmic reticulum membrane"/>
    <property type="evidence" value="ECO:0007669"/>
    <property type="project" value="UniProtKB-SubCell"/>
</dbReference>
<comment type="caution">
    <text evidence="16">Lacks conserved residue(s) required for the propagation of feature annotation.</text>
</comment>
<reference evidence="18" key="1">
    <citation type="journal article" date="2019" name="bioRxiv">
        <title>The Genome of the Zebra Mussel, Dreissena polymorpha: A Resource for Invasive Species Research.</title>
        <authorList>
            <person name="McCartney M.A."/>
            <person name="Auch B."/>
            <person name="Kono T."/>
            <person name="Mallez S."/>
            <person name="Zhang Y."/>
            <person name="Obille A."/>
            <person name="Becker A."/>
            <person name="Abrahante J.E."/>
            <person name="Garbe J."/>
            <person name="Badalamenti J.P."/>
            <person name="Herman A."/>
            <person name="Mangelson H."/>
            <person name="Liachko I."/>
            <person name="Sullivan S."/>
            <person name="Sone E.D."/>
            <person name="Koren S."/>
            <person name="Silverstein K.A.T."/>
            <person name="Beckman K.B."/>
            <person name="Gohl D.M."/>
        </authorList>
    </citation>
    <scope>NUCLEOTIDE SEQUENCE</scope>
    <source>
        <strain evidence="18">Duluth1</strain>
        <tissue evidence="18">Whole animal</tissue>
    </source>
</reference>
<keyword evidence="14 16" id="KW-0456">Lyase</keyword>
<comment type="function">
    <text evidence="16">Catalyzes the third of the four reactions of the long-chain fatty acids elongation cycle. This endoplasmic reticulum-bound enzymatic process, allows the addition of two carbons to the chain of long- and very long-chain fatty acids/VLCFAs per cycle. This enzyme catalyzes the dehydration of the 3-hydroxyacyl-CoA intermediate into trans-2,3-enoyl-CoA, within each cycle of fatty acid elongation. Thereby, it participates to the production of VLCFAs of different chain lengths that are involved in multiple biological processes as precursors of membrane lipids and lipid mediators.</text>
</comment>
<evidence type="ECO:0000256" key="16">
    <source>
        <dbReference type="RuleBase" id="RU363109"/>
    </source>
</evidence>
<feature type="transmembrane region" description="Helical" evidence="16">
    <location>
        <begin position="328"/>
        <end position="347"/>
    </location>
</feature>
<dbReference type="AlphaFoldDB" id="A0A9D4HBH2"/>
<keyword evidence="13 16" id="KW-0275">Fatty acid biosynthesis</keyword>
<evidence type="ECO:0000256" key="6">
    <source>
        <dbReference type="ARBA" id="ARBA00022692"/>
    </source>
</evidence>
<dbReference type="InterPro" id="IPR007052">
    <property type="entry name" value="CS_dom"/>
</dbReference>
<evidence type="ECO:0000256" key="8">
    <source>
        <dbReference type="ARBA" id="ARBA00022832"/>
    </source>
</evidence>
<dbReference type="EC" id="4.2.1.134" evidence="4 16"/>
<evidence type="ECO:0000256" key="3">
    <source>
        <dbReference type="ARBA" id="ARBA00007811"/>
    </source>
</evidence>
<dbReference type="GO" id="GO:0030148">
    <property type="term" value="P:sphingolipid biosynthetic process"/>
    <property type="evidence" value="ECO:0007669"/>
    <property type="project" value="TreeGrafter"/>
</dbReference>
<dbReference type="Proteomes" id="UP000828390">
    <property type="component" value="Unassembled WGS sequence"/>
</dbReference>
<keyword evidence="19" id="KW-1185">Reference proteome</keyword>
<comment type="catalytic activity">
    <reaction evidence="16">
        <text>a very-long-chain (3R)-3-hydroxyacyl-CoA = a very-long-chain (2E)-enoyl-CoA + H2O</text>
        <dbReference type="Rhea" id="RHEA:45812"/>
        <dbReference type="ChEBI" id="CHEBI:15377"/>
        <dbReference type="ChEBI" id="CHEBI:83728"/>
        <dbReference type="ChEBI" id="CHEBI:85440"/>
        <dbReference type="EC" id="4.2.1.134"/>
    </reaction>
</comment>
<evidence type="ECO:0000256" key="5">
    <source>
        <dbReference type="ARBA" id="ARBA00022516"/>
    </source>
</evidence>
<dbReference type="GO" id="GO:0102158">
    <property type="term" value="F:very-long-chain (3R)-3-hydroxyacyl-CoA dehydratase activity"/>
    <property type="evidence" value="ECO:0007669"/>
    <property type="project" value="UniProtKB-EC"/>
</dbReference>
<comment type="similarity">
    <text evidence="3 16">Belongs to the very long-chain fatty acids dehydratase HACD family.</text>
</comment>
<keyword evidence="8 16" id="KW-0276">Fatty acid metabolism</keyword>
<evidence type="ECO:0000256" key="4">
    <source>
        <dbReference type="ARBA" id="ARBA00013122"/>
    </source>
</evidence>
<comment type="similarity">
    <text evidence="15">Belongs to the p23/wos2 family.</text>
</comment>
<accession>A0A9D4HBH2</accession>
<evidence type="ECO:0000256" key="11">
    <source>
        <dbReference type="ARBA" id="ARBA00023098"/>
    </source>
</evidence>
<comment type="subcellular location">
    <subcellularLocation>
        <location evidence="1 16">Endoplasmic reticulum membrane</location>
        <topology evidence="1 16">Multi-pass membrane protein</topology>
    </subcellularLocation>
</comment>
<gene>
    <name evidence="18" type="ORF">DPMN_104382</name>
</gene>
<keyword evidence="5 16" id="KW-0444">Lipid biosynthesis</keyword>
<evidence type="ECO:0000259" key="17">
    <source>
        <dbReference type="PROSITE" id="PS51203"/>
    </source>
</evidence>
<dbReference type="PANTHER" id="PTHR11035">
    <property type="entry name" value="VERY-LONG-CHAIN (3R)-3-HYDROXYACYL-COA DEHYDRATASE"/>
    <property type="match status" value="1"/>
</dbReference>
<dbReference type="GO" id="GO:0042761">
    <property type="term" value="P:very long-chain fatty acid biosynthetic process"/>
    <property type="evidence" value="ECO:0007669"/>
    <property type="project" value="TreeGrafter"/>
</dbReference>
<keyword evidence="11 16" id="KW-0443">Lipid metabolism</keyword>